<feature type="region of interest" description="Disordered" evidence="1">
    <location>
        <begin position="1"/>
        <end position="23"/>
    </location>
</feature>
<gene>
    <name evidence="2" type="ORF">MOTC310_31765</name>
</gene>
<dbReference type="EMBL" id="MLCA01000017">
    <property type="protein sequence ID" value="MEE7494742.1"/>
    <property type="molecule type" value="Genomic_DNA"/>
</dbReference>
<name>A0ABU7TY05_9HYPH</name>
<proteinExistence type="predicted"/>
<feature type="compositionally biased region" description="Polar residues" evidence="1">
    <location>
        <begin position="107"/>
        <end position="121"/>
    </location>
</feature>
<sequence>MAKNIVVSSDGSGQEGGPREEQRLSDVYGLYRVCRVGPDSGIDPREQTDACRPDERPGRRLSQAATRWRASSICSERLRPSISMSLALMARRAMRAGLTCPDAQRVTVDQEQGSSARSSSLPRPHSSALVTMAAKSSSASKRSICPIRTSSSLKRRSWISLSLSRNAACC</sequence>
<feature type="compositionally biased region" description="Basic and acidic residues" evidence="1">
    <location>
        <begin position="42"/>
        <end position="58"/>
    </location>
</feature>
<feature type="region of interest" description="Disordered" evidence="1">
    <location>
        <begin position="38"/>
        <end position="65"/>
    </location>
</feature>
<reference evidence="2 3" key="1">
    <citation type="journal article" date="2012" name="Genet. Mol. Biol.">
        <title>Analysis of 16S rRNA and mxaF genes revealing insights into Methylobacterium niche-specific plant association.</title>
        <authorList>
            <person name="Dourado M.N."/>
            <person name="Andreote F.D."/>
            <person name="Dini-Andreote F."/>
            <person name="Conti R."/>
            <person name="Araujo J.M."/>
            <person name="Araujo W.L."/>
        </authorList>
    </citation>
    <scope>NUCLEOTIDE SEQUENCE [LARGE SCALE GENOMIC DNA]</scope>
    <source>
        <strain evidence="2 3">TC3-10</strain>
    </source>
</reference>
<evidence type="ECO:0000313" key="3">
    <source>
        <dbReference type="Proteomes" id="UP001355206"/>
    </source>
</evidence>
<evidence type="ECO:0000313" key="2">
    <source>
        <dbReference type="EMBL" id="MEE7494742.1"/>
    </source>
</evidence>
<protein>
    <submittedName>
        <fullName evidence="2">Uncharacterized protein</fullName>
    </submittedName>
</protein>
<evidence type="ECO:0000256" key="1">
    <source>
        <dbReference type="SAM" id="MobiDB-lite"/>
    </source>
</evidence>
<dbReference type="Proteomes" id="UP001355206">
    <property type="component" value="Unassembled WGS sequence"/>
</dbReference>
<comment type="caution">
    <text evidence="2">The sequence shown here is derived from an EMBL/GenBank/DDBJ whole genome shotgun (WGS) entry which is preliminary data.</text>
</comment>
<feature type="compositionally biased region" description="Polar residues" evidence="1">
    <location>
        <begin position="1"/>
        <end position="12"/>
    </location>
</feature>
<keyword evidence="3" id="KW-1185">Reference proteome</keyword>
<accession>A0ABU7TY05</accession>
<organism evidence="2 3">
    <name type="scientific">Methylobacterium oryzae</name>
    <dbReference type="NCBI Taxonomy" id="334852"/>
    <lineage>
        <taxon>Bacteria</taxon>
        <taxon>Pseudomonadati</taxon>
        <taxon>Pseudomonadota</taxon>
        <taxon>Alphaproteobacteria</taxon>
        <taxon>Hyphomicrobiales</taxon>
        <taxon>Methylobacteriaceae</taxon>
        <taxon>Methylobacterium</taxon>
    </lineage>
</organism>
<feature type="region of interest" description="Disordered" evidence="1">
    <location>
        <begin position="107"/>
        <end position="129"/>
    </location>
</feature>